<reference evidence="1 2" key="1">
    <citation type="journal article" date="2019" name="Commun. Biol.">
        <title>The bagworm genome reveals a unique fibroin gene that provides high tensile strength.</title>
        <authorList>
            <person name="Kono N."/>
            <person name="Nakamura H."/>
            <person name="Ohtoshi R."/>
            <person name="Tomita M."/>
            <person name="Numata K."/>
            <person name="Arakawa K."/>
        </authorList>
    </citation>
    <scope>NUCLEOTIDE SEQUENCE [LARGE SCALE GENOMIC DNA]</scope>
</reference>
<dbReference type="Proteomes" id="UP000299102">
    <property type="component" value="Unassembled WGS sequence"/>
</dbReference>
<evidence type="ECO:0000313" key="1">
    <source>
        <dbReference type="EMBL" id="GBP42257.1"/>
    </source>
</evidence>
<protein>
    <submittedName>
        <fullName evidence="1">Uncharacterized protein</fullName>
    </submittedName>
</protein>
<organism evidence="1 2">
    <name type="scientific">Eumeta variegata</name>
    <name type="common">Bagworm moth</name>
    <name type="synonym">Eumeta japonica</name>
    <dbReference type="NCBI Taxonomy" id="151549"/>
    <lineage>
        <taxon>Eukaryota</taxon>
        <taxon>Metazoa</taxon>
        <taxon>Ecdysozoa</taxon>
        <taxon>Arthropoda</taxon>
        <taxon>Hexapoda</taxon>
        <taxon>Insecta</taxon>
        <taxon>Pterygota</taxon>
        <taxon>Neoptera</taxon>
        <taxon>Endopterygota</taxon>
        <taxon>Lepidoptera</taxon>
        <taxon>Glossata</taxon>
        <taxon>Ditrysia</taxon>
        <taxon>Tineoidea</taxon>
        <taxon>Psychidae</taxon>
        <taxon>Oiketicinae</taxon>
        <taxon>Eumeta</taxon>
    </lineage>
</organism>
<gene>
    <name evidence="1" type="ORF">EVAR_29856_1</name>
</gene>
<dbReference type="EMBL" id="BGZK01000414">
    <property type="protein sequence ID" value="GBP42257.1"/>
    <property type="molecule type" value="Genomic_DNA"/>
</dbReference>
<accession>A0A4C1VWP3</accession>
<evidence type="ECO:0000313" key="2">
    <source>
        <dbReference type="Proteomes" id="UP000299102"/>
    </source>
</evidence>
<comment type="caution">
    <text evidence="1">The sequence shown here is derived from an EMBL/GenBank/DDBJ whole genome shotgun (WGS) entry which is preliminary data.</text>
</comment>
<keyword evidence="2" id="KW-1185">Reference proteome</keyword>
<sequence length="125" mass="14155">MKSDINWTVFLRDKHFNYSLRFHGSSVLKKCWSNSNIIIFVTPLPYIICRAHTFHIDDLEPHPLHRLDAGRKPLTTIIAPVAALYETGSLKRSPRPKDGGRIKAARSFRVVEPTRDARAAAAFSS</sequence>
<proteinExistence type="predicted"/>
<name>A0A4C1VWP3_EUMVA</name>
<dbReference type="AlphaFoldDB" id="A0A4C1VWP3"/>